<dbReference type="Proteomes" id="UP000006535">
    <property type="component" value="Segment"/>
</dbReference>
<organism evidence="1 2">
    <name type="scientific">Synechococcus phage Syn19</name>
    <dbReference type="NCBI Taxonomy" id="445684"/>
    <lineage>
        <taxon>Viruses</taxon>
        <taxon>Duplodnaviria</taxon>
        <taxon>Heunggongvirae</taxon>
        <taxon>Uroviricota</taxon>
        <taxon>Caudoviricetes</taxon>
        <taxon>Pantevenvirales</taxon>
        <taxon>Kyanoviridae</taxon>
        <taxon>Pontusvirus</taxon>
        <taxon>Pontusvirus syn19</taxon>
    </lineage>
</organism>
<proteinExistence type="predicted"/>
<reference evidence="1 2" key="1">
    <citation type="journal article" date="2010" name="Environ. Microbiol.">
        <title>Genomic analysis of oceanic cyanobacterial myoviruses compared with T4-like myoviruses from diverse hosts and environments.</title>
        <authorList>
            <person name="Sullivan M.B."/>
            <person name="Huang K.H."/>
            <person name="Ignacio-Espinoza J.C."/>
            <person name="Berlin A.M."/>
            <person name="Kelly L."/>
            <person name="Weigele P.R."/>
            <person name="DeFrancesco A.S."/>
            <person name="Kern S.E."/>
            <person name="Thompson L.R."/>
            <person name="Young S."/>
            <person name="Yandava C."/>
            <person name="Fu R."/>
            <person name="Krastins B."/>
            <person name="Chase M."/>
            <person name="Sarracino D."/>
            <person name="Osburne M.S."/>
            <person name="Henn M.R."/>
            <person name="Chisholm S.W."/>
        </authorList>
    </citation>
    <scope>NUCLEOTIDE SEQUENCE [LARGE SCALE GENOMIC DNA]</scope>
    <source>
        <strain evidence="1">Syn19</strain>
    </source>
</reference>
<dbReference type="EMBL" id="GU071106">
    <property type="protein sequence ID" value="ADO99482.1"/>
    <property type="molecule type" value="Genomic_DNA"/>
</dbReference>
<protein>
    <submittedName>
        <fullName evidence="1">Uncharacterized protein</fullName>
    </submittedName>
</protein>
<dbReference type="GeneID" id="10328494"/>
<name>E3SQ40_9CAUD</name>
<sequence>MQTPSIVRRVGFNQFTTIPNTKQPKYIKVLDPKTLKVSIIAINK</sequence>
<dbReference type="KEGG" id="vg:10328494"/>
<evidence type="ECO:0000313" key="1">
    <source>
        <dbReference type="EMBL" id="ADO99482.1"/>
    </source>
</evidence>
<keyword evidence="2" id="KW-1185">Reference proteome</keyword>
<gene>
    <name evidence="1" type="ORF">Syn19_075</name>
</gene>
<accession>E3SQ40</accession>
<dbReference type="RefSeq" id="YP_004323908.1">
    <property type="nucleotide sequence ID" value="NC_015286.1"/>
</dbReference>
<evidence type="ECO:0000313" key="2">
    <source>
        <dbReference type="Proteomes" id="UP000006535"/>
    </source>
</evidence>